<dbReference type="Pfam" id="PF04024">
    <property type="entry name" value="PspC"/>
    <property type="match status" value="2"/>
</dbReference>
<feature type="domain" description="PspC-related transmembrane region" evidence="9">
    <location>
        <begin position="290"/>
        <end position="432"/>
    </location>
</feature>
<feature type="domain" description="Putative auto-transporter adhesin head GIN" evidence="8">
    <location>
        <begin position="627"/>
        <end position="810"/>
    </location>
</feature>
<feature type="transmembrane region" description="Helical" evidence="6">
    <location>
        <begin position="148"/>
        <end position="178"/>
    </location>
</feature>
<dbReference type="InterPro" id="IPR007168">
    <property type="entry name" value="Phageshock_PspC_N"/>
</dbReference>
<sequence>MKKNISVNLQGMIFHVEEDGYEMLSQYLAAIKTYFSSYEGHEEIVADIESRIAEIFFSRLNPGKQVISREDVQALIAQMGTIADFETVVEPDEAEASTGQAQGATPPPFAAAPIEQKRLYRDVNRKILAGVASGIANYLQMDPIWVRLAFVLLVLGVPFTGGFTLLGVILYGICWVALPENESLPDIPVRKLFRDPVDKKLGGVASGIAIYFGADVAIIRLLFLVFFFIFGIGLLPYILLWIAVPEAKSITERMQMQGNPVTLSSIEESVKNSLHMQDANGQESTLAKVLLFPVRLVSQVIKALSRVLNPLMAALVTIVRVFAGLMMMVVAGSFMVALLVALMVGLGVFEQPEYFNFGEIPASAFFNAVPSWLVWAGFFTGIIPALLLFLLGVGLLAKKFFLRPTVGWSMLGVWLLATAALITGIFTTARYYQESGEYVQEQSFPVAAHNTLVFNIRESSHDYGHRMNVTLEGYNGTDVRLVQTFKSRGLNEEDAIKNAQMITYKLVQQDSVLRFDDAFTFKPNATFRDQDLDLKILVPEGKQLRFSEGFANHFANAVTNGEYNADDLSGNTWQVKEGRLVCLTCSVVDTAAQASGAKPTVAASLDDDLSILKDEYDGVSKIYNVREFEEIEAGGAYHIRVRQSFRHHVRVTGTEKELEKLQLRVQNGVLKIKRDSEFLRLWEMGQQPVLIEVETPDLSTVDISGAAKAEIIGFAPESFTIKQSGASEVASNISTGQLDVDISGAAKTLLKGHADDLAVNASGASHVEASKLVSVRANVDLSGASEGVFNVKERLVAEASGASSVQYLGEVQQVDTNQSGGSHISRKK</sequence>
<dbReference type="InterPro" id="IPR054319">
    <property type="entry name" value="PspC-rel_ToastRack"/>
</dbReference>
<organism evidence="11 12">
    <name type="scientific">Rufibacter immobilis</name>
    <dbReference type="NCBI Taxonomy" id="1348778"/>
    <lineage>
        <taxon>Bacteria</taxon>
        <taxon>Pseudomonadati</taxon>
        <taxon>Bacteroidota</taxon>
        <taxon>Cytophagia</taxon>
        <taxon>Cytophagales</taxon>
        <taxon>Hymenobacteraceae</taxon>
        <taxon>Rufibacter</taxon>
    </lineage>
</organism>
<evidence type="ECO:0000259" key="7">
    <source>
        <dbReference type="Pfam" id="PF04024"/>
    </source>
</evidence>
<protein>
    <submittedName>
        <fullName evidence="11">PspC domain-containing protein</fullName>
    </submittedName>
</protein>
<dbReference type="InterPro" id="IPR021255">
    <property type="entry name" value="DUF2807"/>
</dbReference>
<comment type="subcellular location">
    <subcellularLocation>
        <location evidence="1">Cell membrane</location>
        <topology evidence="1">Single-pass membrane protein</topology>
    </subcellularLocation>
</comment>
<accession>A0A3M9N4R1</accession>
<keyword evidence="5 6" id="KW-0472">Membrane</keyword>
<evidence type="ECO:0000259" key="8">
    <source>
        <dbReference type="Pfam" id="PF10988"/>
    </source>
</evidence>
<evidence type="ECO:0000313" key="11">
    <source>
        <dbReference type="EMBL" id="RNI31988.1"/>
    </source>
</evidence>
<dbReference type="PANTHER" id="PTHR33885">
    <property type="entry name" value="PHAGE SHOCK PROTEIN C"/>
    <property type="match status" value="1"/>
</dbReference>
<dbReference type="EMBL" id="RJJE01000003">
    <property type="protein sequence ID" value="RNI31988.1"/>
    <property type="molecule type" value="Genomic_DNA"/>
</dbReference>
<feature type="transmembrane region" description="Helical" evidence="6">
    <location>
        <begin position="221"/>
        <end position="244"/>
    </location>
</feature>
<proteinExistence type="predicted"/>
<evidence type="ECO:0000259" key="10">
    <source>
        <dbReference type="Pfam" id="PF22744"/>
    </source>
</evidence>
<evidence type="ECO:0000256" key="2">
    <source>
        <dbReference type="ARBA" id="ARBA00022475"/>
    </source>
</evidence>
<evidence type="ECO:0000256" key="6">
    <source>
        <dbReference type="SAM" id="Phobius"/>
    </source>
</evidence>
<keyword evidence="4 6" id="KW-1133">Transmembrane helix</keyword>
<keyword evidence="3 6" id="KW-0812">Transmembrane</keyword>
<dbReference type="Gene3D" id="2.160.20.120">
    <property type="match status" value="1"/>
</dbReference>
<dbReference type="Pfam" id="PF10988">
    <property type="entry name" value="DUF2807"/>
    <property type="match status" value="1"/>
</dbReference>
<evidence type="ECO:0000256" key="5">
    <source>
        <dbReference type="ARBA" id="ARBA00023136"/>
    </source>
</evidence>
<dbReference type="InterPro" id="IPR052027">
    <property type="entry name" value="PspC"/>
</dbReference>
<dbReference type="InterPro" id="IPR054321">
    <property type="entry name" value="PspC-rel_TM"/>
</dbReference>
<gene>
    <name evidence="11" type="ORF">EFA69_05665</name>
</gene>
<dbReference type="Pfam" id="PF22571">
    <property type="entry name" value="LiaI-LiaF-TM_PspC"/>
    <property type="match status" value="1"/>
</dbReference>
<evidence type="ECO:0000256" key="3">
    <source>
        <dbReference type="ARBA" id="ARBA00022692"/>
    </source>
</evidence>
<keyword evidence="12" id="KW-1185">Reference proteome</keyword>
<feature type="transmembrane region" description="Helical" evidence="6">
    <location>
        <begin position="311"/>
        <end position="344"/>
    </location>
</feature>
<evidence type="ECO:0000259" key="9">
    <source>
        <dbReference type="Pfam" id="PF22571"/>
    </source>
</evidence>
<dbReference type="PANTHER" id="PTHR33885:SF3">
    <property type="entry name" value="PHAGE SHOCK PROTEIN C"/>
    <property type="match status" value="1"/>
</dbReference>
<dbReference type="OrthoDB" id="5772680at2"/>
<dbReference type="GO" id="GO:0005886">
    <property type="term" value="C:plasma membrane"/>
    <property type="evidence" value="ECO:0007669"/>
    <property type="project" value="UniProtKB-SubCell"/>
</dbReference>
<dbReference type="RefSeq" id="WP_123132125.1">
    <property type="nucleotide sequence ID" value="NZ_RJJE01000003.1"/>
</dbReference>
<comment type="caution">
    <text evidence="11">The sequence shown here is derived from an EMBL/GenBank/DDBJ whole genome shotgun (WGS) entry which is preliminary data.</text>
</comment>
<evidence type="ECO:0000313" key="12">
    <source>
        <dbReference type="Proteomes" id="UP000271010"/>
    </source>
</evidence>
<feature type="domain" description="PspC-related ToastRack" evidence="10">
    <location>
        <begin position="461"/>
        <end position="586"/>
    </location>
</feature>
<feature type="domain" description="Phage shock protein PspC N-terminal" evidence="7">
    <location>
        <begin position="190"/>
        <end position="247"/>
    </location>
</feature>
<dbReference type="Pfam" id="PF22744">
    <property type="entry name" value="Toast-rack_PspC-Cterm"/>
    <property type="match status" value="1"/>
</dbReference>
<dbReference type="Proteomes" id="UP000271010">
    <property type="component" value="Unassembled WGS sequence"/>
</dbReference>
<feature type="domain" description="Phage shock protein PspC N-terminal" evidence="7">
    <location>
        <begin position="117"/>
        <end position="180"/>
    </location>
</feature>
<evidence type="ECO:0000256" key="4">
    <source>
        <dbReference type="ARBA" id="ARBA00022989"/>
    </source>
</evidence>
<evidence type="ECO:0000256" key="1">
    <source>
        <dbReference type="ARBA" id="ARBA00004162"/>
    </source>
</evidence>
<reference evidence="11 12" key="1">
    <citation type="submission" date="2018-11" db="EMBL/GenBank/DDBJ databases">
        <title>Rufibacter latericius sp. nov., isolated from water in Baiyang Lake.</title>
        <authorList>
            <person name="Yang Y."/>
        </authorList>
    </citation>
    <scope>NUCLEOTIDE SEQUENCE [LARGE SCALE GENOMIC DNA]</scope>
    <source>
        <strain evidence="11 12">MCC P1</strain>
    </source>
</reference>
<name>A0A3M9N4R1_9BACT</name>
<feature type="transmembrane region" description="Helical" evidence="6">
    <location>
        <begin position="408"/>
        <end position="432"/>
    </location>
</feature>
<dbReference type="AlphaFoldDB" id="A0A3M9N4R1"/>
<keyword evidence="2" id="KW-1003">Cell membrane</keyword>
<feature type="transmembrane region" description="Helical" evidence="6">
    <location>
        <begin position="372"/>
        <end position="396"/>
    </location>
</feature>